<organism evidence="3 4">
    <name type="scientific">Mycolicibacterium hodleri</name>
    <dbReference type="NCBI Taxonomy" id="49897"/>
    <lineage>
        <taxon>Bacteria</taxon>
        <taxon>Bacillati</taxon>
        <taxon>Actinomycetota</taxon>
        <taxon>Actinomycetes</taxon>
        <taxon>Mycobacteriales</taxon>
        <taxon>Mycobacteriaceae</taxon>
        <taxon>Mycolicibacterium</taxon>
    </lineage>
</organism>
<keyword evidence="2" id="KW-0963">Cytoplasm</keyword>
<evidence type="ECO:0000256" key="2">
    <source>
        <dbReference type="HAMAP-Rule" id="MF_00336"/>
    </source>
</evidence>
<feature type="binding site" evidence="2">
    <location>
        <position position="72"/>
    </location>
    <ligand>
        <name>substrate</name>
    </ligand>
</feature>
<comment type="caution">
    <text evidence="3">The sequence shown here is derived from an EMBL/GenBank/DDBJ whole genome shotgun (WGS) entry which is preliminary data.</text>
</comment>
<dbReference type="AlphaFoldDB" id="A0A502E3N2"/>
<dbReference type="Proteomes" id="UP000320095">
    <property type="component" value="Unassembled WGS sequence"/>
</dbReference>
<comment type="caution">
    <text evidence="2">Lacks conserved residue(s) required for the propagation of feature annotation.</text>
</comment>
<dbReference type="NCBIfam" id="TIGR00347">
    <property type="entry name" value="bioD"/>
    <property type="match status" value="1"/>
</dbReference>
<evidence type="ECO:0000313" key="3">
    <source>
        <dbReference type="EMBL" id="TPG32305.1"/>
    </source>
</evidence>
<dbReference type="GO" id="GO:0000287">
    <property type="term" value="F:magnesium ion binding"/>
    <property type="evidence" value="ECO:0007669"/>
    <property type="project" value="UniProtKB-UniRule"/>
</dbReference>
<gene>
    <name evidence="2 3" type="primary">bioD</name>
    <name evidence="3" type="ORF">EAH80_20725</name>
</gene>
<sequence>MAPHRACLPVVRRPRRGWSRVDGSSRRGTTTVSIVLITGTDTGVGKTIATAALACCARLAGIDVAVCKPVQTGAADGDDDLGEVARLSGVEALVSGWRYPEPLAPVAAADRAGLPLPTRAELVALVTGLVRPGRLVLVEGAGGLLVEIGRDGDDGVTLRDLATDLDATVLVVARAGLGTLNHATLTVESLAAWSIPCAGLVIGSWPPNPGPAETSNRVALDRIAPVRAALPAAAGALTPLAFAELSAGAFVGDWVRSL</sequence>
<dbReference type="InterPro" id="IPR004472">
    <property type="entry name" value="DTB_synth_BioD"/>
</dbReference>
<comment type="cofactor">
    <cofactor evidence="2">
        <name>Mg(2+)</name>
        <dbReference type="ChEBI" id="CHEBI:18420"/>
    </cofactor>
</comment>
<feature type="binding site" evidence="2">
    <location>
        <position position="80"/>
    </location>
    <ligand>
        <name>ATP</name>
        <dbReference type="ChEBI" id="CHEBI:30616"/>
    </ligand>
</feature>
<comment type="function">
    <text evidence="2">Catalyzes a mechanistically unusual reaction, the ATP-dependent insertion of CO2 between the N7 and N8 nitrogen atoms of 7,8-diaminopelargonic acid (DAPA, also called 7,8-diammoniononanoate) to form a ureido ring.</text>
</comment>
<dbReference type="EC" id="6.3.3.3" evidence="2"/>
<dbReference type="EMBL" id="RCZG01000009">
    <property type="protein sequence ID" value="TPG32305.1"/>
    <property type="molecule type" value="Genomic_DNA"/>
</dbReference>
<feature type="binding site" evidence="2">
    <location>
        <position position="139"/>
    </location>
    <ligand>
        <name>Mg(2+)</name>
        <dbReference type="ChEBI" id="CHEBI:18420"/>
    </ligand>
</feature>
<keyword evidence="1 2" id="KW-0436">Ligase</keyword>
<feature type="binding site" evidence="2">
    <location>
        <position position="80"/>
    </location>
    <ligand>
        <name>Mg(2+)</name>
        <dbReference type="ChEBI" id="CHEBI:18420"/>
    </ligand>
</feature>
<dbReference type="SUPFAM" id="SSF52540">
    <property type="entry name" value="P-loop containing nucleoside triphosphate hydrolases"/>
    <property type="match status" value="1"/>
</dbReference>
<comment type="subunit">
    <text evidence="2">Homodimer.</text>
</comment>
<proteinExistence type="inferred from homology"/>
<keyword evidence="2" id="KW-0067">ATP-binding</keyword>
<reference evidence="3 4" key="1">
    <citation type="journal article" date="2019" name="Environ. Microbiol.">
        <title>Species interactions and distinct microbial communities in high Arctic permafrost affected cryosols are associated with the CH4 and CO2 gas fluxes.</title>
        <authorList>
            <person name="Altshuler I."/>
            <person name="Hamel J."/>
            <person name="Turney S."/>
            <person name="Magnuson E."/>
            <person name="Levesque R."/>
            <person name="Greer C."/>
            <person name="Whyte L.G."/>
        </authorList>
    </citation>
    <scope>NUCLEOTIDE SEQUENCE [LARGE SCALE GENOMIC DNA]</scope>
    <source>
        <strain evidence="3 4">S5.20</strain>
    </source>
</reference>
<dbReference type="HAMAP" id="MF_00336">
    <property type="entry name" value="BioD"/>
    <property type="match status" value="1"/>
</dbReference>
<feature type="binding site" evidence="2">
    <location>
        <begin position="139"/>
        <end position="142"/>
    </location>
    <ligand>
        <name>ATP</name>
        <dbReference type="ChEBI" id="CHEBI:30616"/>
    </ligand>
</feature>
<dbReference type="GO" id="GO:0005524">
    <property type="term" value="F:ATP binding"/>
    <property type="evidence" value="ECO:0007669"/>
    <property type="project" value="UniProtKB-UniRule"/>
</dbReference>
<dbReference type="UniPathway" id="UPA00078">
    <property type="reaction ID" value="UER00161"/>
</dbReference>
<name>A0A502E3N2_9MYCO</name>
<comment type="similarity">
    <text evidence="2">Belongs to the dethiobiotin synthetase family.</text>
</comment>
<comment type="pathway">
    <text evidence="2">Cofactor biosynthesis; biotin biosynthesis; biotin from 7,8-diaminononanoate: step 1/2.</text>
</comment>
<keyword evidence="2" id="KW-0547">Nucleotide-binding</keyword>
<feature type="binding site" evidence="2">
    <location>
        <begin position="203"/>
        <end position="204"/>
    </location>
    <ligand>
        <name>ATP</name>
        <dbReference type="ChEBI" id="CHEBI:30616"/>
    </ligand>
</feature>
<evidence type="ECO:0000313" key="4">
    <source>
        <dbReference type="Proteomes" id="UP000320095"/>
    </source>
</evidence>
<dbReference type="PANTHER" id="PTHR43210:SF5">
    <property type="entry name" value="DETHIOBIOTIN SYNTHETASE"/>
    <property type="match status" value="1"/>
</dbReference>
<comment type="catalytic activity">
    <reaction evidence="2">
        <text>(7R,8S)-7,8-diammoniononanoate + CO2 + ATP = (4R,5S)-dethiobiotin + ADP + phosphate + 3 H(+)</text>
        <dbReference type="Rhea" id="RHEA:15805"/>
        <dbReference type="ChEBI" id="CHEBI:15378"/>
        <dbReference type="ChEBI" id="CHEBI:16526"/>
        <dbReference type="ChEBI" id="CHEBI:30616"/>
        <dbReference type="ChEBI" id="CHEBI:43474"/>
        <dbReference type="ChEBI" id="CHEBI:149469"/>
        <dbReference type="ChEBI" id="CHEBI:149473"/>
        <dbReference type="ChEBI" id="CHEBI:456216"/>
        <dbReference type="EC" id="6.3.3.3"/>
    </reaction>
</comment>
<dbReference type="CDD" id="cd03109">
    <property type="entry name" value="DTBS"/>
    <property type="match status" value="1"/>
</dbReference>
<accession>A0A502E3N2</accession>
<evidence type="ECO:0000256" key="1">
    <source>
        <dbReference type="ARBA" id="ARBA00022598"/>
    </source>
</evidence>
<keyword evidence="2" id="KW-0460">Magnesium</keyword>
<feature type="binding site" evidence="2">
    <location>
        <position position="47"/>
    </location>
    <ligand>
        <name>Mg(2+)</name>
        <dbReference type="ChEBI" id="CHEBI:18420"/>
    </ligand>
</feature>
<feature type="binding site" evidence="2">
    <location>
        <begin position="43"/>
        <end position="48"/>
    </location>
    <ligand>
        <name>ATP</name>
        <dbReference type="ChEBI" id="CHEBI:30616"/>
    </ligand>
</feature>
<keyword evidence="2" id="KW-0479">Metal-binding</keyword>
<comment type="subcellular location">
    <subcellularLocation>
        <location evidence="2">Cytoplasm</location>
    </subcellularLocation>
</comment>
<dbReference type="GO" id="GO:0009102">
    <property type="term" value="P:biotin biosynthetic process"/>
    <property type="evidence" value="ECO:0007669"/>
    <property type="project" value="UniProtKB-UniRule"/>
</dbReference>
<dbReference type="Gene3D" id="3.40.50.300">
    <property type="entry name" value="P-loop containing nucleotide triphosphate hydrolases"/>
    <property type="match status" value="1"/>
</dbReference>
<keyword evidence="4" id="KW-1185">Reference proteome</keyword>
<feature type="active site" evidence="2">
    <location>
        <position position="68"/>
    </location>
</feature>
<dbReference type="InterPro" id="IPR027417">
    <property type="entry name" value="P-loop_NTPase"/>
</dbReference>
<dbReference type="PANTHER" id="PTHR43210">
    <property type="entry name" value="DETHIOBIOTIN SYNTHETASE"/>
    <property type="match status" value="1"/>
</dbReference>
<dbReference type="GO" id="GO:0005829">
    <property type="term" value="C:cytosol"/>
    <property type="evidence" value="ECO:0007669"/>
    <property type="project" value="TreeGrafter"/>
</dbReference>
<dbReference type="Pfam" id="PF13500">
    <property type="entry name" value="AAA_26"/>
    <property type="match status" value="1"/>
</dbReference>
<dbReference type="GO" id="GO:0004141">
    <property type="term" value="F:dethiobiotin synthase activity"/>
    <property type="evidence" value="ECO:0007669"/>
    <property type="project" value="UniProtKB-UniRule"/>
</dbReference>
<keyword evidence="2" id="KW-0093">Biotin biosynthesis</keyword>
<protein>
    <recommendedName>
        <fullName evidence="2">ATP-dependent dethiobiotin synthetase BioD</fullName>
        <ecNumber evidence="2">6.3.3.3</ecNumber>
    </recommendedName>
    <alternativeName>
        <fullName evidence="2">DTB synthetase</fullName>
        <shortName evidence="2">DTBS</shortName>
    </alternativeName>
    <alternativeName>
        <fullName evidence="2">Dethiobiotin synthase</fullName>
    </alternativeName>
</protein>